<gene>
    <name evidence="2" type="primary">LOC110081181</name>
</gene>
<dbReference type="OrthoDB" id="8736801at2759"/>
<name>A0A6J0U0D8_9SAUR</name>
<sequence>MDSTRLAIPPSCLSKWVLKVWWLAEGPIEAFRMFISPKFYRGLGQLEAYIGVEEGVAFKMDNHQFWDTMTAGYQWTIMGVSVKRDSSKFWVVPLPSRKVMLRNRRGMNLAPVEIRTDPRTFPVVPVPYSEDPNLKFRVYYKGNKVAFQAHNGLFLGRVCKDFCRRINALEASMFFPDDTCFFQPVIGDVLLPTFKILNVIPRGISQLDYSSHLIETRVFINRGEEPVEHTFNMTYSARSIDKVFWNNLWGLGLPSLCAFKVDSASPSVMYNVNNDHIVPLVRTISEEVPEQVMVPPKSEVKACLYADRQRYAALPFIATIQKVKPDGTIEIFREAGAWKGLAYRNLRVEHSVVKL</sequence>
<keyword evidence="1" id="KW-1185">Reference proteome</keyword>
<dbReference type="Proteomes" id="UP001652642">
    <property type="component" value="Chromosome 2"/>
</dbReference>
<dbReference type="Gene3D" id="2.170.15.10">
    <property type="entry name" value="Proaerolysin, chain A, domain 3"/>
    <property type="match status" value="1"/>
</dbReference>
<protein>
    <submittedName>
        <fullName evidence="2">Uncharacterized protein</fullName>
    </submittedName>
</protein>
<dbReference type="KEGG" id="pvt:110081181"/>
<dbReference type="InParanoid" id="A0A6J0U0D8"/>
<dbReference type="RefSeq" id="XP_020653343.2">
    <property type="nucleotide sequence ID" value="XM_020797684.2"/>
</dbReference>
<organism evidence="1 2">
    <name type="scientific">Pogona vitticeps</name>
    <name type="common">central bearded dragon</name>
    <dbReference type="NCBI Taxonomy" id="103695"/>
    <lineage>
        <taxon>Eukaryota</taxon>
        <taxon>Metazoa</taxon>
        <taxon>Chordata</taxon>
        <taxon>Craniata</taxon>
        <taxon>Vertebrata</taxon>
        <taxon>Euteleostomi</taxon>
        <taxon>Lepidosauria</taxon>
        <taxon>Squamata</taxon>
        <taxon>Bifurcata</taxon>
        <taxon>Unidentata</taxon>
        <taxon>Episquamata</taxon>
        <taxon>Toxicofera</taxon>
        <taxon>Iguania</taxon>
        <taxon>Acrodonta</taxon>
        <taxon>Agamidae</taxon>
        <taxon>Amphibolurinae</taxon>
        <taxon>Pogona</taxon>
    </lineage>
</organism>
<dbReference type="AlphaFoldDB" id="A0A6J0U0D8"/>
<evidence type="ECO:0000313" key="2">
    <source>
        <dbReference type="RefSeq" id="XP_020653343.2"/>
    </source>
</evidence>
<proteinExistence type="predicted"/>
<dbReference type="GeneID" id="110081181"/>
<reference evidence="2" key="2">
    <citation type="submission" date="2025-08" db="UniProtKB">
        <authorList>
            <consortium name="RefSeq"/>
        </authorList>
    </citation>
    <scope>IDENTIFICATION</scope>
</reference>
<evidence type="ECO:0000313" key="1">
    <source>
        <dbReference type="Proteomes" id="UP001652642"/>
    </source>
</evidence>
<reference evidence="1" key="1">
    <citation type="submission" date="2025-05" db="UniProtKB">
        <authorList>
            <consortium name="RefSeq"/>
        </authorList>
    </citation>
    <scope>NUCLEOTIDE SEQUENCE [LARGE SCALE GENOMIC DNA]</scope>
</reference>
<accession>A0A6J0U0D8</accession>